<reference evidence="2 3" key="1">
    <citation type="submission" date="2020-10" db="EMBL/GenBank/DDBJ databases">
        <title>Complete genome sequence of Cupriavidus basilensis CCUG 49340T.</title>
        <authorList>
            <person name="Salva-Serra F."/>
            <person name="Donoso R.A."/>
            <person name="Cho K.H."/>
            <person name="Yoo J.A."/>
            <person name="Lee K."/>
            <person name="Yoon S.-H."/>
            <person name="Perez-Pantoja D."/>
            <person name="Moore E.R.B."/>
        </authorList>
    </citation>
    <scope>NUCLEOTIDE SEQUENCE [LARGE SCALE GENOMIC DNA]</scope>
    <source>
        <strain evidence="3">CCUG 49340</strain>
    </source>
</reference>
<evidence type="ECO:0000259" key="1">
    <source>
        <dbReference type="SMART" id="SM00387"/>
    </source>
</evidence>
<evidence type="ECO:0000313" key="3">
    <source>
        <dbReference type="Proteomes" id="UP000397656"/>
    </source>
</evidence>
<dbReference type="Gene3D" id="3.30.565.10">
    <property type="entry name" value="Histidine kinase-like ATPase, C-terminal domain"/>
    <property type="match status" value="1"/>
</dbReference>
<dbReference type="Pfam" id="PF02518">
    <property type="entry name" value="HATPase_c"/>
    <property type="match status" value="1"/>
</dbReference>
<dbReference type="GeneID" id="98401377"/>
<dbReference type="SUPFAM" id="SSF55874">
    <property type="entry name" value="ATPase domain of HSP90 chaperone/DNA topoisomerase II/histidine kinase"/>
    <property type="match status" value="1"/>
</dbReference>
<accession>A0A643G3C3</accession>
<dbReference type="GO" id="GO:0016020">
    <property type="term" value="C:membrane"/>
    <property type="evidence" value="ECO:0007669"/>
    <property type="project" value="InterPro"/>
</dbReference>
<dbReference type="SMART" id="SM00387">
    <property type="entry name" value="HATPase_c"/>
    <property type="match status" value="1"/>
</dbReference>
<dbReference type="RefSeq" id="WP_150983577.1">
    <property type="nucleotide sequence ID" value="NZ_CP062803.1"/>
</dbReference>
<name>A0A643G3C3_9BURK</name>
<protein>
    <submittedName>
        <fullName evidence="2">Sensor histidine kinase</fullName>
    </submittedName>
</protein>
<keyword evidence="2" id="KW-0418">Kinase</keyword>
<dbReference type="PANTHER" id="PTHR34220">
    <property type="entry name" value="SENSOR HISTIDINE KINASE YPDA"/>
    <property type="match status" value="1"/>
</dbReference>
<dbReference type="InterPro" id="IPR010559">
    <property type="entry name" value="Sig_transdc_His_kin_internal"/>
</dbReference>
<dbReference type="GO" id="GO:0000155">
    <property type="term" value="F:phosphorelay sensor kinase activity"/>
    <property type="evidence" value="ECO:0007669"/>
    <property type="project" value="InterPro"/>
</dbReference>
<keyword evidence="2" id="KW-0808">Transferase</keyword>
<proteinExistence type="predicted"/>
<gene>
    <name evidence="2" type="ORF">F7R26_010715</name>
</gene>
<dbReference type="Proteomes" id="UP000397656">
    <property type="component" value="Chromosome 1"/>
</dbReference>
<dbReference type="AlphaFoldDB" id="A0A643G3C3"/>
<feature type="domain" description="Histidine kinase/HSP90-like ATPase" evidence="1">
    <location>
        <begin position="261"/>
        <end position="359"/>
    </location>
</feature>
<dbReference type="InterPro" id="IPR003594">
    <property type="entry name" value="HATPase_dom"/>
</dbReference>
<dbReference type="InterPro" id="IPR050640">
    <property type="entry name" value="Bact_2-comp_sensor_kinase"/>
</dbReference>
<dbReference type="Pfam" id="PF06580">
    <property type="entry name" value="His_kinase"/>
    <property type="match status" value="1"/>
</dbReference>
<dbReference type="EMBL" id="CP062803">
    <property type="protein sequence ID" value="QOT74743.1"/>
    <property type="molecule type" value="Genomic_DNA"/>
</dbReference>
<evidence type="ECO:0000313" key="2">
    <source>
        <dbReference type="EMBL" id="QOT74743.1"/>
    </source>
</evidence>
<sequence length="396" mass="43582">MKALDRCPAAIPSRISILARDLLFVLFANTIIAVSLNYGFRTGGSLWHNFVYSQLIGLSIWLLIDIARVLIWWNDRPRRWPFLCLTAVAVPLGVIMGSWTTRVVLGEPAKSFEEATDMLRMCLVVGMLASASMIYFYWSREKLAHLERQAALDALQREEAEKQLVRAQLMALQAQIEPHFLFNSLANLDCLIATDQQAARRLLQRLIGFLRMSLSHTRAEQCTLRQEFELLRSYLDIQALRFGTRLAYEIELPPELAEVEIPPMLIQPLVENAVSHGIEPCMHGGRIVLSARAQGDNAVQVVITDTGVGFGHAVTKGSGLGLTHVRERLARIFGAAASMQMEENTPRGVIVRLTLPVVRTAAPAAAHAPMPVPAGKIAGARAIPPVSAAAQGISQS</sequence>
<organism evidence="2 3">
    <name type="scientific">Cupriavidus basilensis</name>
    <dbReference type="NCBI Taxonomy" id="68895"/>
    <lineage>
        <taxon>Bacteria</taxon>
        <taxon>Pseudomonadati</taxon>
        <taxon>Pseudomonadota</taxon>
        <taxon>Betaproteobacteria</taxon>
        <taxon>Burkholderiales</taxon>
        <taxon>Burkholderiaceae</taxon>
        <taxon>Cupriavidus</taxon>
    </lineage>
</organism>
<dbReference type="PANTHER" id="PTHR34220:SF9">
    <property type="entry name" value="SIGNAL TRANSDUCTION HISTIDINE KINASE INTERNAL REGION DOMAIN-CONTAINING PROTEIN"/>
    <property type="match status" value="1"/>
</dbReference>
<dbReference type="InterPro" id="IPR036890">
    <property type="entry name" value="HATPase_C_sf"/>
</dbReference>